<reference evidence="1 2" key="1">
    <citation type="journal article" date="2021" name="Microbiol. Spectr.">
        <title>A Single Bacterium Capable of Oxidation and Reduction of Iron at Circumneutral pH.</title>
        <authorList>
            <person name="Kato S."/>
            <person name="Ohkuma M."/>
        </authorList>
    </citation>
    <scope>NUCLEOTIDE SEQUENCE [LARGE SCALE GENOMIC DNA]</scope>
    <source>
        <strain evidence="1 2">MIZ03</strain>
    </source>
</reference>
<protein>
    <submittedName>
        <fullName evidence="1">Uncharacterized protein</fullName>
    </submittedName>
</protein>
<evidence type="ECO:0000313" key="1">
    <source>
        <dbReference type="EMBL" id="BCO27271.1"/>
    </source>
</evidence>
<keyword evidence="2" id="KW-1185">Reference proteome</keyword>
<name>A0ABN6D8W1_9BURK</name>
<proteinExistence type="predicted"/>
<dbReference type="Proteomes" id="UP000824366">
    <property type="component" value="Chromosome"/>
</dbReference>
<dbReference type="EMBL" id="AP024238">
    <property type="protein sequence ID" value="BCO27271.1"/>
    <property type="molecule type" value="Genomic_DNA"/>
</dbReference>
<sequence length="54" mass="6133">MNGVFFKSANMTACLDITTRTVNVKAIKFLQFFSVTFDCFSLWVTASNDLQCEK</sequence>
<organism evidence="1 2">
    <name type="scientific">Rhodoferax lithotrophicus</name>
    <dbReference type="NCBI Taxonomy" id="2798804"/>
    <lineage>
        <taxon>Bacteria</taxon>
        <taxon>Pseudomonadati</taxon>
        <taxon>Pseudomonadota</taxon>
        <taxon>Betaproteobacteria</taxon>
        <taxon>Burkholderiales</taxon>
        <taxon>Comamonadaceae</taxon>
        <taxon>Rhodoferax</taxon>
    </lineage>
</organism>
<evidence type="ECO:0000313" key="2">
    <source>
        <dbReference type="Proteomes" id="UP000824366"/>
    </source>
</evidence>
<accession>A0ABN6D8W1</accession>
<gene>
    <name evidence="1" type="ORF">MIZ03_2159</name>
</gene>